<proteinExistence type="predicted"/>
<dbReference type="EMBL" id="CAJNRD030001118">
    <property type="protein sequence ID" value="CAG5083094.1"/>
    <property type="molecule type" value="Genomic_DNA"/>
</dbReference>
<evidence type="ECO:0000259" key="1">
    <source>
        <dbReference type="Pfam" id="PF10551"/>
    </source>
</evidence>
<protein>
    <recommendedName>
        <fullName evidence="1">MULE transposase domain-containing protein</fullName>
    </recommendedName>
</protein>
<name>A0A8J2MC59_COTCN</name>
<dbReference type="OrthoDB" id="7685286at2759"/>
<sequence length="595" mass="68353">MAQNKNKNLSITKLDFPTLTQPFNNSGIAFDNTRWITDTLAGVLLSSETITSSISTAGPVLPGPIAGLIIAGPRMEAQRGIHRADALEKDRRGGVGTWYRYLFVILGVQAETVEEILQLDTIPVSLAEAHCDECNALRSLQSPWRWLRGSIYLCYARGVLNRGAPITLLKGHNHSQNHNLKLIFDFKYELFKAVTSNLCDLRSIYDELSVKYPRGSSLLPFSRMVRESCSSGEGRFVHRLLLTKVYGRDGSIATVFIDPDFLENVQTTNLYIDATYKVCPTMPKNIYQFFTIMASINNSILPVAWSLMSRKSTDCYVAVIDHFKSLSQHIIVLSYMTDFETGLRKALKLSYPNATAESCYFHFIQANMKKAKKLGLLKKLENWEDGRKFFRKLLALALLPSTDIIPTFNWLLVIRTPFYLIFKDFINYFVDYWLMTIKPDGFCVYKLKNRTNNFTEAYHRRLNKFFGLHPSLWQFTASLRDFHDMTKIEIESVLLLTLPIRRAPRPNNLIRAEVLERAWDMYESNVLDIAHFIEFAAHMSPVLRNRNVMINIEDINNFINIPIYRYIAVPGNNYIVFNNDAANQLDYIIHEQPNE</sequence>
<dbReference type="Pfam" id="PF10551">
    <property type="entry name" value="MULE"/>
    <property type="match status" value="1"/>
</dbReference>
<dbReference type="InterPro" id="IPR018289">
    <property type="entry name" value="MULE_transposase_dom"/>
</dbReference>
<reference evidence="2" key="1">
    <citation type="submission" date="2021-04" db="EMBL/GenBank/DDBJ databases">
        <authorList>
            <person name="Chebbi M.A.C M."/>
        </authorList>
    </citation>
    <scope>NUCLEOTIDE SEQUENCE</scope>
</reference>
<evidence type="ECO:0000313" key="2">
    <source>
        <dbReference type="EMBL" id="CAG5083094.1"/>
    </source>
</evidence>
<comment type="caution">
    <text evidence="2">The sequence shown here is derived from an EMBL/GenBank/DDBJ whole genome shotgun (WGS) entry which is preliminary data.</text>
</comment>
<organism evidence="2 3">
    <name type="scientific">Cotesia congregata</name>
    <name type="common">Parasitoid wasp</name>
    <name type="synonym">Apanteles congregatus</name>
    <dbReference type="NCBI Taxonomy" id="51543"/>
    <lineage>
        <taxon>Eukaryota</taxon>
        <taxon>Metazoa</taxon>
        <taxon>Ecdysozoa</taxon>
        <taxon>Arthropoda</taxon>
        <taxon>Hexapoda</taxon>
        <taxon>Insecta</taxon>
        <taxon>Pterygota</taxon>
        <taxon>Neoptera</taxon>
        <taxon>Endopterygota</taxon>
        <taxon>Hymenoptera</taxon>
        <taxon>Apocrita</taxon>
        <taxon>Ichneumonoidea</taxon>
        <taxon>Braconidae</taxon>
        <taxon>Microgastrinae</taxon>
        <taxon>Cotesia</taxon>
    </lineage>
</organism>
<accession>A0A8J2MC59</accession>
<dbReference type="PANTHER" id="PTHR47160:SF10">
    <property type="entry name" value="MULE TRANSPOSASE DOMAIN-CONTAINING PROTEIN"/>
    <property type="match status" value="1"/>
</dbReference>
<feature type="domain" description="MULE transposase" evidence="1">
    <location>
        <begin position="270"/>
        <end position="365"/>
    </location>
</feature>
<dbReference type="PANTHER" id="PTHR47160">
    <property type="entry name" value="PUTATIVE-RELATED"/>
    <property type="match status" value="1"/>
</dbReference>
<keyword evidence="3" id="KW-1185">Reference proteome</keyword>
<dbReference type="Proteomes" id="UP000786811">
    <property type="component" value="Unassembled WGS sequence"/>
</dbReference>
<evidence type="ECO:0000313" key="3">
    <source>
        <dbReference type="Proteomes" id="UP000786811"/>
    </source>
</evidence>
<gene>
    <name evidence="2" type="ORF">HICCMSTLAB_LOCUS3729</name>
</gene>
<dbReference type="AlphaFoldDB" id="A0A8J2MC59"/>